<sequence>MGAVALLGCEERAPAVPTRDSGPRARDGGDVAQIDGGYRRPDGGPRLPPADLEVTLPYGGPEARVPLEVGADLGTLDVFLSIDTTGSFGGEIDALQRDLIDGVVPTLAARVPSVALGVGRFEDFPAEPFGTENDRPFQLVTAITTDRARVGSALASLDAPLGDGGDLPESGAEALWQIATGEGYTHDGRTWIAPFRDRGVPGGGDVGGAGFRARALRVVVHVTDATSHAPGEYEASFPGTRSLAQAAEALRAIDARVIGIASGPAPRSELEALALRTGAVVPPVDGSCSTGIEGAPRGTVEGTCPLVFDVAPDGTGLSTTLVDAIGDLLDTVQWNEVWGEADDEGLGFVRAVAAIEARVEGGAAPPTREDRRPSGDGVADTFAGVRPGTSVRFELVLRNTTVAPADYEQVFRVSVRILGDGLDLVERTVRVIVPRGRLVDGGVDSGA</sequence>
<dbReference type="AlphaFoldDB" id="A0A0F6W5T1"/>
<dbReference type="InterPro" id="IPR036465">
    <property type="entry name" value="vWFA_dom_sf"/>
</dbReference>
<evidence type="ECO:0000259" key="2">
    <source>
        <dbReference type="PROSITE" id="PS50234"/>
    </source>
</evidence>
<feature type="region of interest" description="Disordered" evidence="1">
    <location>
        <begin position="10"/>
        <end position="47"/>
    </location>
</feature>
<evidence type="ECO:0000313" key="3">
    <source>
        <dbReference type="EMBL" id="AKF08231.1"/>
    </source>
</evidence>
<dbReference type="KEGG" id="samy:DB32_005380"/>
<dbReference type="Proteomes" id="UP000034883">
    <property type="component" value="Chromosome"/>
</dbReference>
<dbReference type="OrthoDB" id="5488153at2"/>
<accession>A0A0F6W5T1</accession>
<evidence type="ECO:0000256" key="1">
    <source>
        <dbReference type="SAM" id="MobiDB-lite"/>
    </source>
</evidence>
<organism evidence="3 4">
    <name type="scientific">Sandaracinus amylolyticus</name>
    <dbReference type="NCBI Taxonomy" id="927083"/>
    <lineage>
        <taxon>Bacteria</taxon>
        <taxon>Pseudomonadati</taxon>
        <taxon>Myxococcota</taxon>
        <taxon>Polyangia</taxon>
        <taxon>Polyangiales</taxon>
        <taxon>Sandaracinaceae</taxon>
        <taxon>Sandaracinus</taxon>
    </lineage>
</organism>
<name>A0A0F6W5T1_9BACT</name>
<dbReference type="Gene3D" id="3.40.50.410">
    <property type="entry name" value="von Willebrand factor, type A domain"/>
    <property type="match status" value="1"/>
</dbReference>
<reference evidence="3 4" key="1">
    <citation type="submission" date="2015-03" db="EMBL/GenBank/DDBJ databases">
        <title>Genome assembly of Sandaracinus amylolyticus DSM 53668.</title>
        <authorList>
            <person name="Sharma G."/>
            <person name="Subramanian S."/>
        </authorList>
    </citation>
    <scope>NUCLEOTIDE SEQUENCE [LARGE SCALE GENOMIC DNA]</scope>
    <source>
        <strain evidence="3 4">DSM 53668</strain>
    </source>
</reference>
<proteinExistence type="predicted"/>
<keyword evidence="4" id="KW-1185">Reference proteome</keyword>
<dbReference type="EMBL" id="CP011125">
    <property type="protein sequence ID" value="AKF08231.1"/>
    <property type="molecule type" value="Genomic_DNA"/>
</dbReference>
<evidence type="ECO:0000313" key="4">
    <source>
        <dbReference type="Proteomes" id="UP000034883"/>
    </source>
</evidence>
<protein>
    <submittedName>
        <fullName evidence="3">Internalin</fullName>
    </submittedName>
</protein>
<feature type="region of interest" description="Disordered" evidence="1">
    <location>
        <begin position="362"/>
        <end position="381"/>
    </location>
</feature>
<dbReference type="PROSITE" id="PS50234">
    <property type="entry name" value="VWFA"/>
    <property type="match status" value="1"/>
</dbReference>
<dbReference type="SUPFAM" id="SSF53300">
    <property type="entry name" value="vWA-like"/>
    <property type="match status" value="1"/>
</dbReference>
<gene>
    <name evidence="3" type="ORF">DB32_005380</name>
</gene>
<dbReference type="InterPro" id="IPR002035">
    <property type="entry name" value="VWF_A"/>
</dbReference>
<feature type="domain" description="VWFA" evidence="2">
    <location>
        <begin position="77"/>
        <end position="325"/>
    </location>
</feature>